<gene>
    <name evidence="2" type="ORF">AYBTSS11_LOCUS165</name>
</gene>
<feature type="compositionally biased region" description="Basic and acidic residues" evidence="1">
    <location>
        <begin position="1049"/>
        <end position="1059"/>
    </location>
</feature>
<accession>A0AA86VV38</accession>
<reference evidence="2" key="1">
    <citation type="submission" date="2023-10" db="EMBL/GenBank/DDBJ databases">
        <authorList>
            <person name="Domelevo Entfellner J.-B."/>
        </authorList>
    </citation>
    <scope>NUCLEOTIDE SEQUENCE</scope>
</reference>
<feature type="compositionally biased region" description="Polar residues" evidence="1">
    <location>
        <begin position="717"/>
        <end position="732"/>
    </location>
</feature>
<feature type="region of interest" description="Disordered" evidence="1">
    <location>
        <begin position="704"/>
        <end position="742"/>
    </location>
</feature>
<feature type="compositionally biased region" description="Basic and acidic residues" evidence="1">
    <location>
        <begin position="49"/>
        <end position="74"/>
    </location>
</feature>
<evidence type="ECO:0000313" key="3">
    <source>
        <dbReference type="Proteomes" id="UP001189624"/>
    </source>
</evidence>
<dbReference type="Gramene" id="rna-AYBTSS11_LOCUS165">
    <property type="protein sequence ID" value="CAJ1783799.1"/>
    <property type="gene ID" value="gene-AYBTSS11_LOCUS165"/>
</dbReference>
<evidence type="ECO:0000313" key="2">
    <source>
        <dbReference type="EMBL" id="CAJ1783799.1"/>
    </source>
</evidence>
<feature type="region of interest" description="Disordered" evidence="1">
    <location>
        <begin position="127"/>
        <end position="228"/>
    </location>
</feature>
<proteinExistence type="predicted"/>
<name>A0AA86VV38_9FABA</name>
<organism evidence="2 3">
    <name type="scientific">Sphenostylis stenocarpa</name>
    <dbReference type="NCBI Taxonomy" id="92480"/>
    <lineage>
        <taxon>Eukaryota</taxon>
        <taxon>Viridiplantae</taxon>
        <taxon>Streptophyta</taxon>
        <taxon>Embryophyta</taxon>
        <taxon>Tracheophyta</taxon>
        <taxon>Spermatophyta</taxon>
        <taxon>Magnoliopsida</taxon>
        <taxon>eudicotyledons</taxon>
        <taxon>Gunneridae</taxon>
        <taxon>Pentapetalae</taxon>
        <taxon>rosids</taxon>
        <taxon>fabids</taxon>
        <taxon>Fabales</taxon>
        <taxon>Fabaceae</taxon>
        <taxon>Papilionoideae</taxon>
        <taxon>50 kb inversion clade</taxon>
        <taxon>NPAAA clade</taxon>
        <taxon>indigoferoid/millettioid clade</taxon>
        <taxon>Phaseoleae</taxon>
        <taxon>Sphenostylis</taxon>
    </lineage>
</organism>
<evidence type="ECO:0000256" key="1">
    <source>
        <dbReference type="SAM" id="MobiDB-lite"/>
    </source>
</evidence>
<dbReference type="EMBL" id="OY731398">
    <property type="protein sequence ID" value="CAJ1783799.1"/>
    <property type="molecule type" value="Genomic_DNA"/>
</dbReference>
<feature type="compositionally biased region" description="Basic and acidic residues" evidence="1">
    <location>
        <begin position="1066"/>
        <end position="1098"/>
    </location>
</feature>
<feature type="compositionally biased region" description="Polar residues" evidence="1">
    <location>
        <begin position="1203"/>
        <end position="1223"/>
    </location>
</feature>
<feature type="compositionally biased region" description="Basic and acidic residues" evidence="1">
    <location>
        <begin position="194"/>
        <end position="228"/>
    </location>
</feature>
<dbReference type="Proteomes" id="UP001189624">
    <property type="component" value="Chromosome 1"/>
</dbReference>
<keyword evidence="3" id="KW-1185">Reference proteome</keyword>
<sequence length="1257" mass="140757">MEAETNSPDDASAVAIDQTQFMGKDTAVIEHADHQSEAPSMENVITKHSNSDEKLPTESSIKSKYDKESAEKIPESYSVDNSEIKDDGKIMREKALDIDEATEVELQISETKSVPEYGTLKTLSTTAYVGAEELENKDDGKFTQEKAKETEEATEMQPLKSATDSPREDKEQSTVSTSEIVKGHTDEVSQQQTHKNDETSVIDTEKSRAEKHKPEGDGKEDNGAKATEEAVKTMLLNIATKSLLEEEVQPRLPVPSIVQHDTDQIIKQQPLNKDVPEVIDNAKSSMEEKELDIISRVIETSKIFNQESVQHETKDNVSIVKEQADQQSEEISMRSVIKNYIIESSTNLIDDVPESHLIKTLEKKAEEATDDKESTIVEIPKSEIEGESEDKALQTLPSAELVGNEAVDVSCEEDVKPEADLTVTHTEQTLQHEFDTKNEIPEEVECQLSAENEQKSEPQIAAKNNEMACIKHPYLDGETAEINPSNDTVEEVTVPHTKEKQAIEDTEKFNQEEVQGTEKEVTIQLPNTTTESQPEEEIQIKLPTPSFVQGDIDQISQQHKQHNDESEAMDNAMSCISEIELAGKSTTVEKRKGIEEAIEMQLPEEAVQIRSPTPTFAESDTDQILQQETLHVNKSEVIDNVNQICIPEIELERRSTVVHEIEKLETNDNVSKSKEILDNKDAYDIRGDGGTNAKQLADVEIPKSETEGVPTDEALQPTPSAVSVENEANNDNSQEEKQSEAEFTEKFNKEMQKPQYFIGETAQNDTTNDTEDKEDVRPSHPEEILAIEDDDKLEPEAKGIEEVTKMQLPDEQLQTKSHTSYFGQVDNDQVPHQETSYVNESEVIDKAKKNCMPVIELFKQETEKPETKDNVGIVTENLDNKNECDIRSQEGTDVKLLADAEIPKSETEGALKDEVLQPIATEVSVTTEAVDENSQEIQLEADVTVKSNKEVQISEYVTDQTVEINATKYTDEQVVEIDRKLSQEEATEMQLQEEEAQTRLDTPAFVQHVTNQILEQEIRNVDESEVLDNAEQRCIPENELDGKSIVVQETEKPETKDKVGIVTENLDNKDANDITSEKETDDKQLTTKTETKGIKKGEPIQPISRAVSVGTKAQDDENRQEEIQPEADVSVKSNKEVQRPEYITDSTAEINATNYTAEQEEIPKSQVLEKEGIEDDGKFSQEEEAKGIEEATPKQLQEEEVQTRSSTPAFGQGDTNQIPQQETLQVNESEVIDNAKQSFIPEIKLEENSSVVQVRLQ</sequence>
<dbReference type="AlphaFoldDB" id="A0AA86VV38"/>
<feature type="region of interest" description="Disordered" evidence="1">
    <location>
        <begin position="759"/>
        <end position="780"/>
    </location>
</feature>
<protein>
    <submittedName>
        <fullName evidence="2">Uncharacterized protein</fullName>
    </submittedName>
</protein>
<feature type="compositionally biased region" description="Basic and acidic residues" evidence="1">
    <location>
        <begin position="1161"/>
        <end position="1192"/>
    </location>
</feature>
<feature type="region of interest" description="Disordered" evidence="1">
    <location>
        <begin position="1044"/>
        <end position="1223"/>
    </location>
</feature>
<feature type="compositionally biased region" description="Basic and acidic residues" evidence="1">
    <location>
        <begin position="1113"/>
        <end position="1122"/>
    </location>
</feature>
<feature type="compositionally biased region" description="Polar residues" evidence="1">
    <location>
        <begin position="1144"/>
        <end position="1157"/>
    </location>
</feature>
<feature type="compositionally biased region" description="Basic and acidic residues" evidence="1">
    <location>
        <begin position="137"/>
        <end position="151"/>
    </location>
</feature>
<feature type="region of interest" description="Disordered" evidence="1">
    <location>
        <begin position="28"/>
        <end position="80"/>
    </location>
</feature>